<dbReference type="InterPro" id="IPR023401">
    <property type="entry name" value="ODC_N"/>
</dbReference>
<dbReference type="Proteomes" id="UP001501578">
    <property type="component" value="Unassembled WGS sequence"/>
</dbReference>
<dbReference type="PANTHER" id="PTHR13812:SF19">
    <property type="entry name" value="KETIMINE REDUCTASE MU-CRYSTALLIN"/>
    <property type="match status" value="1"/>
</dbReference>
<evidence type="ECO:0000313" key="2">
    <source>
        <dbReference type="Proteomes" id="UP001501578"/>
    </source>
</evidence>
<dbReference type="RefSeq" id="WP_343949258.1">
    <property type="nucleotide sequence ID" value="NZ_BAAAHQ010000007.1"/>
</dbReference>
<dbReference type="PIRSF" id="PIRSF001439">
    <property type="entry name" value="CryM"/>
    <property type="match status" value="1"/>
</dbReference>
<dbReference type="SUPFAM" id="SSF51735">
    <property type="entry name" value="NAD(P)-binding Rossmann-fold domains"/>
    <property type="match status" value="1"/>
</dbReference>
<accession>A0ABN1P0P1</accession>
<evidence type="ECO:0000313" key="1">
    <source>
        <dbReference type="EMBL" id="GAA0920068.1"/>
    </source>
</evidence>
<comment type="caution">
    <text evidence="1">The sequence shown here is derived from an EMBL/GenBank/DDBJ whole genome shotgun (WGS) entry which is preliminary data.</text>
</comment>
<sequence>MSQPPYLDAAAIERLVPPARAVDLLEAALRDGLDPEAAPPRPSMPLPGGELLLMPASGGRYAGVKAVTVAPGNPARGLPRIQGAYLLFDGDTLAPLAVLDGLALTASRTPAVSALAARHLAAPDSRTLTVFGSGPQAWGHVRALRATHPLDEVTVVARNPVTAAALAGRCASLGLSAAVAGGREQAHRAVAEADIVACCTTSRQPLFPGALPRDGALVIAIGSHEPGAREVDDDLVVRSTVVVEARASALAEAGDVIIPVRHGTIPTGHIAGNLAELVGGAVQAGQGPRLFKGTGMAWQDLVVAAAAYEAWAQGRGYA</sequence>
<keyword evidence="2" id="KW-1185">Reference proteome</keyword>
<name>A0ABN1P0P1_9ACTN</name>
<dbReference type="PANTHER" id="PTHR13812">
    <property type="entry name" value="KETIMINE REDUCTASE MU-CRYSTALLIN"/>
    <property type="match status" value="1"/>
</dbReference>
<organism evidence="1 2">
    <name type="scientific">Nonomuraea longicatena</name>
    <dbReference type="NCBI Taxonomy" id="83682"/>
    <lineage>
        <taxon>Bacteria</taxon>
        <taxon>Bacillati</taxon>
        <taxon>Actinomycetota</taxon>
        <taxon>Actinomycetes</taxon>
        <taxon>Streptosporangiales</taxon>
        <taxon>Streptosporangiaceae</taxon>
        <taxon>Nonomuraea</taxon>
    </lineage>
</organism>
<dbReference type="InterPro" id="IPR003462">
    <property type="entry name" value="ODC_Mu_crystall"/>
</dbReference>
<proteinExistence type="predicted"/>
<dbReference type="EMBL" id="BAAAHQ010000007">
    <property type="protein sequence ID" value="GAA0920068.1"/>
    <property type="molecule type" value="Genomic_DNA"/>
</dbReference>
<dbReference type="Gene3D" id="3.40.50.720">
    <property type="entry name" value="NAD(P)-binding Rossmann-like Domain"/>
    <property type="match status" value="1"/>
</dbReference>
<protein>
    <submittedName>
        <fullName evidence="1">Ornithine cyclodeaminase family protein</fullName>
    </submittedName>
</protein>
<dbReference type="InterPro" id="IPR036291">
    <property type="entry name" value="NAD(P)-bd_dom_sf"/>
</dbReference>
<dbReference type="Pfam" id="PF02423">
    <property type="entry name" value="OCD_Mu_crystall"/>
    <property type="match status" value="1"/>
</dbReference>
<gene>
    <name evidence="1" type="ORF">GCM10009560_18020</name>
</gene>
<reference evidence="1 2" key="1">
    <citation type="journal article" date="2019" name="Int. J. Syst. Evol. Microbiol.">
        <title>The Global Catalogue of Microorganisms (GCM) 10K type strain sequencing project: providing services to taxonomists for standard genome sequencing and annotation.</title>
        <authorList>
            <consortium name="The Broad Institute Genomics Platform"/>
            <consortium name="The Broad Institute Genome Sequencing Center for Infectious Disease"/>
            <person name="Wu L."/>
            <person name="Ma J."/>
        </authorList>
    </citation>
    <scope>NUCLEOTIDE SEQUENCE [LARGE SCALE GENOMIC DNA]</scope>
    <source>
        <strain evidence="1 2">JCM 11136</strain>
    </source>
</reference>
<dbReference type="Gene3D" id="3.30.1780.10">
    <property type="entry name" value="ornithine cyclodeaminase, domain 1"/>
    <property type="match status" value="1"/>
</dbReference>